<dbReference type="InterPro" id="IPR010998">
    <property type="entry name" value="Integrase_recombinase_N"/>
</dbReference>
<dbReference type="InterPro" id="IPR050090">
    <property type="entry name" value="Tyrosine_recombinase_XerCD"/>
</dbReference>
<comment type="similarity">
    <text evidence="1">Belongs to the 'phage' integrase family.</text>
</comment>
<keyword evidence="2 4" id="KW-0238">DNA-binding</keyword>
<gene>
    <name evidence="7" type="ORF">IAA61_00575</name>
</gene>
<reference evidence="7" key="2">
    <citation type="journal article" date="2021" name="PeerJ">
        <title>Extensive microbial diversity within the chicken gut microbiome revealed by metagenomics and culture.</title>
        <authorList>
            <person name="Gilroy R."/>
            <person name="Ravi A."/>
            <person name="Getino M."/>
            <person name="Pursley I."/>
            <person name="Horton D.L."/>
            <person name="Alikhan N.F."/>
            <person name="Baker D."/>
            <person name="Gharbi K."/>
            <person name="Hall N."/>
            <person name="Watson M."/>
            <person name="Adriaenssens E.M."/>
            <person name="Foster-Nyarko E."/>
            <person name="Jarju S."/>
            <person name="Secka A."/>
            <person name="Antonio M."/>
            <person name="Oren A."/>
            <person name="Chaudhuri R.R."/>
            <person name="La Ragione R."/>
            <person name="Hildebrand F."/>
            <person name="Pallen M.J."/>
        </authorList>
    </citation>
    <scope>NUCLEOTIDE SEQUENCE</scope>
    <source>
        <strain evidence="7">USAMLcec3-3695</strain>
    </source>
</reference>
<dbReference type="InterPro" id="IPR013762">
    <property type="entry name" value="Integrase-like_cat_sf"/>
</dbReference>
<organism evidence="7 8">
    <name type="scientific">Candidatus Ornithomonoglobus merdipullorum</name>
    <dbReference type="NCBI Taxonomy" id="2840895"/>
    <lineage>
        <taxon>Bacteria</taxon>
        <taxon>Bacillati</taxon>
        <taxon>Bacillota</taxon>
        <taxon>Clostridia</taxon>
        <taxon>Candidatus Ornithomonoglobus</taxon>
    </lineage>
</organism>
<proteinExistence type="inferred from homology"/>
<reference evidence="7" key="1">
    <citation type="submission" date="2020-10" db="EMBL/GenBank/DDBJ databases">
        <authorList>
            <person name="Gilroy R."/>
        </authorList>
    </citation>
    <scope>NUCLEOTIDE SEQUENCE</scope>
    <source>
        <strain evidence="7">USAMLcec3-3695</strain>
    </source>
</reference>
<dbReference type="Gene3D" id="1.10.150.130">
    <property type="match status" value="1"/>
</dbReference>
<feature type="domain" description="Tyr recombinase" evidence="5">
    <location>
        <begin position="165"/>
        <end position="356"/>
    </location>
</feature>
<dbReference type="Pfam" id="PF13102">
    <property type="entry name" value="Phage_int_SAM_5"/>
    <property type="match status" value="1"/>
</dbReference>
<evidence type="ECO:0000259" key="6">
    <source>
        <dbReference type="PROSITE" id="PS51900"/>
    </source>
</evidence>
<dbReference type="PROSITE" id="PS51898">
    <property type="entry name" value="TYR_RECOMBINASE"/>
    <property type="match status" value="1"/>
</dbReference>
<evidence type="ECO:0000256" key="1">
    <source>
        <dbReference type="ARBA" id="ARBA00008857"/>
    </source>
</evidence>
<dbReference type="InterPro" id="IPR044068">
    <property type="entry name" value="CB"/>
</dbReference>
<evidence type="ECO:0000256" key="3">
    <source>
        <dbReference type="ARBA" id="ARBA00023172"/>
    </source>
</evidence>
<evidence type="ECO:0000313" key="7">
    <source>
        <dbReference type="EMBL" id="HIU56287.1"/>
    </source>
</evidence>
<dbReference type="PANTHER" id="PTHR30349">
    <property type="entry name" value="PHAGE INTEGRASE-RELATED"/>
    <property type="match status" value="1"/>
</dbReference>
<evidence type="ECO:0000313" key="8">
    <source>
        <dbReference type="Proteomes" id="UP000824109"/>
    </source>
</evidence>
<evidence type="ECO:0000256" key="2">
    <source>
        <dbReference type="ARBA" id="ARBA00023125"/>
    </source>
</evidence>
<dbReference type="GO" id="GO:0003677">
    <property type="term" value="F:DNA binding"/>
    <property type="evidence" value="ECO:0007669"/>
    <property type="project" value="UniProtKB-UniRule"/>
</dbReference>
<protein>
    <submittedName>
        <fullName evidence="7">Site-specific integrase</fullName>
    </submittedName>
</protein>
<sequence length="366" mass="42617">MARTGDNIYKRKDGRYEGRYIKGYDLNGKAKLGYVYGHTYSEAKDKLAQCRINAGNLSEKIDSNMSLYKWVENWIETQKQIKLTTKTMYYSHLRNHIEGTIGKIRLKNMNEDIVQKFVDDLSTKYSPRTVHAIFSMLRSALNEAKRRKYIPDVCSFVRLPKIRKKSIRVLTKDEQKRLENVISTSNNRYDIGILICLYTGIRIGELCALRWESIDLRNATITINKTVQRVRNANSNSKTKINFDSPKSQSSSRTIPIPSFLVQKLMKYRRDKGYILRDNGKFTDTRNISRRFKQLLQEADIDEVNFHILRHTFSTRALELGFDAKTLSEILGHSSVTTTLNLYAHVLPEHKKKEMEKLNDLYKNPS</sequence>
<dbReference type="SUPFAM" id="SSF56349">
    <property type="entry name" value="DNA breaking-rejoining enzymes"/>
    <property type="match status" value="1"/>
</dbReference>
<evidence type="ECO:0000256" key="4">
    <source>
        <dbReference type="PROSITE-ProRule" id="PRU01248"/>
    </source>
</evidence>
<dbReference type="Pfam" id="PF00589">
    <property type="entry name" value="Phage_integrase"/>
    <property type="match status" value="1"/>
</dbReference>
<dbReference type="Proteomes" id="UP000824109">
    <property type="component" value="Unassembled WGS sequence"/>
</dbReference>
<feature type="domain" description="Core-binding (CB)" evidence="6">
    <location>
        <begin position="65"/>
        <end position="145"/>
    </location>
</feature>
<dbReference type="InterPro" id="IPR025269">
    <property type="entry name" value="SAM-like_dom"/>
</dbReference>
<dbReference type="Gene3D" id="1.10.443.10">
    <property type="entry name" value="Intergrase catalytic core"/>
    <property type="match status" value="1"/>
</dbReference>
<dbReference type="InterPro" id="IPR002104">
    <property type="entry name" value="Integrase_catalytic"/>
</dbReference>
<dbReference type="PANTHER" id="PTHR30349:SF64">
    <property type="entry name" value="PROPHAGE INTEGRASE INTD-RELATED"/>
    <property type="match status" value="1"/>
</dbReference>
<name>A0A9D1SE43_9FIRM</name>
<dbReference type="AlphaFoldDB" id="A0A9D1SE43"/>
<comment type="caution">
    <text evidence="7">The sequence shown here is derived from an EMBL/GenBank/DDBJ whole genome shotgun (WGS) entry which is preliminary data.</text>
</comment>
<dbReference type="CDD" id="cd01189">
    <property type="entry name" value="INT_ICEBs1_C_like"/>
    <property type="match status" value="1"/>
</dbReference>
<dbReference type="EMBL" id="DVNB01000007">
    <property type="protein sequence ID" value="HIU56287.1"/>
    <property type="molecule type" value="Genomic_DNA"/>
</dbReference>
<accession>A0A9D1SE43</accession>
<dbReference type="GO" id="GO:0006310">
    <property type="term" value="P:DNA recombination"/>
    <property type="evidence" value="ECO:0007669"/>
    <property type="project" value="UniProtKB-KW"/>
</dbReference>
<dbReference type="PROSITE" id="PS51900">
    <property type="entry name" value="CB"/>
    <property type="match status" value="1"/>
</dbReference>
<keyword evidence="3" id="KW-0233">DNA recombination</keyword>
<dbReference type="GO" id="GO:0015074">
    <property type="term" value="P:DNA integration"/>
    <property type="evidence" value="ECO:0007669"/>
    <property type="project" value="InterPro"/>
</dbReference>
<evidence type="ECO:0000259" key="5">
    <source>
        <dbReference type="PROSITE" id="PS51898"/>
    </source>
</evidence>
<dbReference type="InterPro" id="IPR011010">
    <property type="entry name" value="DNA_brk_join_enz"/>
</dbReference>